<dbReference type="RefSeq" id="WP_302908925.1">
    <property type="nucleotide sequence ID" value="NZ_JAUMIS010000001.1"/>
</dbReference>
<reference evidence="2" key="1">
    <citation type="submission" date="2023-07" db="EMBL/GenBank/DDBJ databases">
        <title>Marinobacter sp. chi1 genome sequencing and assembly.</title>
        <authorList>
            <person name="Park S."/>
        </authorList>
    </citation>
    <scope>NUCLEOTIDE SEQUENCE</scope>
    <source>
        <strain evidence="2">Chi1</strain>
    </source>
</reference>
<keyword evidence="1" id="KW-0732">Signal</keyword>
<protein>
    <recommendedName>
        <fullName evidence="4">Peptidase MA-like domain-containing protein</fullName>
    </recommendedName>
</protein>
<proteinExistence type="predicted"/>
<dbReference type="EMBL" id="JAUMIS010000001">
    <property type="protein sequence ID" value="MDO3720819.1"/>
    <property type="molecule type" value="Genomic_DNA"/>
</dbReference>
<evidence type="ECO:0000256" key="1">
    <source>
        <dbReference type="SAM" id="SignalP"/>
    </source>
</evidence>
<gene>
    <name evidence="2" type="ORF">QVZ43_03730</name>
</gene>
<dbReference type="Proteomes" id="UP001168640">
    <property type="component" value="Unassembled WGS sequence"/>
</dbReference>
<feature type="signal peptide" evidence="1">
    <location>
        <begin position="1"/>
        <end position="20"/>
    </location>
</feature>
<evidence type="ECO:0008006" key="4">
    <source>
        <dbReference type="Google" id="ProtNLM"/>
    </source>
</evidence>
<evidence type="ECO:0000313" key="3">
    <source>
        <dbReference type="Proteomes" id="UP001168640"/>
    </source>
</evidence>
<name>A0ABT8VXV6_9GAMM</name>
<evidence type="ECO:0000313" key="2">
    <source>
        <dbReference type="EMBL" id="MDO3720819.1"/>
    </source>
</evidence>
<organism evidence="2 3">
    <name type="scientific">Marinobacter suaedae</name>
    <dbReference type="NCBI Taxonomy" id="3057675"/>
    <lineage>
        <taxon>Bacteria</taxon>
        <taxon>Pseudomonadati</taxon>
        <taxon>Pseudomonadota</taxon>
        <taxon>Gammaproteobacteria</taxon>
        <taxon>Pseudomonadales</taxon>
        <taxon>Marinobacteraceae</taxon>
        <taxon>Marinobacter</taxon>
    </lineage>
</organism>
<comment type="caution">
    <text evidence="2">The sequence shown here is derived from an EMBL/GenBank/DDBJ whole genome shotgun (WGS) entry which is preliminary data.</text>
</comment>
<feature type="chain" id="PRO_5045251632" description="Peptidase MA-like domain-containing protein" evidence="1">
    <location>
        <begin position="21"/>
        <end position="379"/>
    </location>
</feature>
<keyword evidence="3" id="KW-1185">Reference proteome</keyword>
<accession>A0ABT8VXV6</accession>
<sequence>MNRIIWSVSGALAVSVALSACGGGGSGGSGGGGGGSGGGGGGTDTVELVDGDFKFSSETNKFYQNPDADQQAKDLEEGCFASDYYFESDNFIVFSNLTTHTNEEYRTAASKAQDAMDRVLPQFGMDWDDFRAMKRVVSFSDIGRFALEASQLGLTTDQLSTYFPGIQDGTAAQQQVFIYNALVNEEDSAKVLSDINTFIAENSGGDSSLSEITPIYDKIQICASGNDRIGRSSSSGIKISPDFSNDVYRHEAIHLIIDQVSQYPAFWAKEGQTHTLLGEGAPPVVEDPASISENIINANEAEPEILNKFKYAYLELLTKTGNNLDTIMDWYRQSSNITVEWLAPDGTVAPTEDEIKAGVKAAFGKVMTPLTYSAFFSDL</sequence>
<dbReference type="PROSITE" id="PS51257">
    <property type="entry name" value="PROKAR_LIPOPROTEIN"/>
    <property type="match status" value="1"/>
</dbReference>